<evidence type="ECO:0000256" key="3">
    <source>
        <dbReference type="ARBA" id="ARBA00023157"/>
    </source>
</evidence>
<evidence type="ECO:0000259" key="7">
    <source>
        <dbReference type="PROSITE" id="PS51446"/>
    </source>
</evidence>
<keyword evidence="1 4" id="KW-0646">Protease inhibitor</keyword>
<feature type="disulfide bond" evidence="4">
    <location>
        <begin position="275"/>
        <end position="290"/>
    </location>
</feature>
<protein>
    <recommendedName>
        <fullName evidence="10">BPTI/Kunitz inhibitor domain-containing protein</fullName>
    </recommendedName>
</protein>
<evidence type="ECO:0000256" key="4">
    <source>
        <dbReference type="PROSITE-ProRule" id="PRU00776"/>
    </source>
</evidence>
<dbReference type="CDD" id="cd00109">
    <property type="entry name" value="Kunitz-type"/>
    <property type="match status" value="1"/>
</dbReference>
<keyword evidence="3 4" id="KW-1015">Disulfide bond</keyword>
<evidence type="ECO:0000256" key="2">
    <source>
        <dbReference type="ARBA" id="ARBA00022900"/>
    </source>
</evidence>
<evidence type="ECO:0000313" key="8">
    <source>
        <dbReference type="EMBL" id="KAK8375213.1"/>
    </source>
</evidence>
<comment type="caution">
    <text evidence="4">Lacks conserved residue(s) required for the propagation of feature annotation.</text>
</comment>
<name>A0AAW0SJ65_SCYPA</name>
<keyword evidence="9" id="KW-1185">Reference proteome</keyword>
<feature type="domain" description="Pacifastin" evidence="7">
    <location>
        <begin position="272"/>
        <end position="305"/>
    </location>
</feature>
<comment type="caution">
    <text evidence="8">The sequence shown here is derived from an EMBL/GenBank/DDBJ whole genome shotgun (WGS) entry which is preliminary data.</text>
</comment>
<dbReference type="EMBL" id="JARAKH010000057">
    <property type="protein sequence ID" value="KAK8375213.1"/>
    <property type="molecule type" value="Genomic_DNA"/>
</dbReference>
<proteinExistence type="inferred from homology"/>
<dbReference type="Gene3D" id="4.10.410.10">
    <property type="entry name" value="Pancreatic trypsin inhibitor Kunitz domain"/>
    <property type="match status" value="1"/>
</dbReference>
<dbReference type="GO" id="GO:0005615">
    <property type="term" value="C:extracellular space"/>
    <property type="evidence" value="ECO:0007669"/>
    <property type="project" value="TreeGrafter"/>
</dbReference>
<dbReference type="PROSITE" id="PS51233">
    <property type="entry name" value="VWFD"/>
    <property type="match status" value="1"/>
</dbReference>
<gene>
    <name evidence="8" type="ORF">O3P69_007857</name>
</gene>
<dbReference type="InterPro" id="IPR008037">
    <property type="entry name" value="Pacifastin_dom"/>
</dbReference>
<dbReference type="Pfam" id="PF05375">
    <property type="entry name" value="Pacifastin_I"/>
    <property type="match status" value="1"/>
</dbReference>
<dbReference type="Pfam" id="PF00094">
    <property type="entry name" value="VWD"/>
    <property type="match status" value="1"/>
</dbReference>
<dbReference type="AlphaFoldDB" id="A0AAW0SJ65"/>
<reference evidence="8 9" key="1">
    <citation type="submission" date="2023-03" db="EMBL/GenBank/DDBJ databases">
        <title>High-quality genome of Scylla paramamosain provides insights in environmental adaptation.</title>
        <authorList>
            <person name="Zhang L."/>
        </authorList>
    </citation>
    <scope>NUCLEOTIDE SEQUENCE [LARGE SCALE GENOMIC DNA]</scope>
    <source>
        <strain evidence="8">LZ_2023a</strain>
        <tissue evidence="8">Muscle</tissue>
    </source>
</reference>
<dbReference type="InterPro" id="IPR036880">
    <property type="entry name" value="Kunitz_BPTI_sf"/>
</dbReference>
<dbReference type="Proteomes" id="UP001487740">
    <property type="component" value="Unassembled WGS sequence"/>
</dbReference>
<dbReference type="InterPro" id="IPR020901">
    <property type="entry name" value="Prtase_inh_Kunz-CS"/>
</dbReference>
<dbReference type="PROSITE" id="PS00280">
    <property type="entry name" value="BPTI_KUNITZ_1"/>
    <property type="match status" value="1"/>
</dbReference>
<dbReference type="PANTHER" id="PTHR10083:SF374">
    <property type="entry name" value="BPTI_KUNITZ INHIBITOR DOMAIN-CONTAINING PROTEIN"/>
    <property type="match status" value="1"/>
</dbReference>
<comment type="similarity">
    <text evidence="4">Belongs to the protease inhibitor I19 family.</text>
</comment>
<sequence length="381" mass="42978">MVTSDSGTLASLVTEAAVSLTGKHCYLFNDPHIHTLDGHYYDWHGICNYTVTQPGNSLYPDYGVFSDFRHCYNSASCLHVSTFKNDRYTAITLRHNNPFTILVNNDEFVVPTTGVTEALSSHGKHPVLVWRDGDCIYLVGSSKIMIQHCRHRLDVWAHPSHGDPCTLDAAQRQELRAICSRRLHLILATDEELEHYVDACQFDLCQLRQTGATKEAQDNWLRELEILAQDAKIILAKTSGEWKPLPDVPPSQGICVPGSRWMEEWHIHPLGQEACKDGSRWKVDCNWCNCVRGGFVCSRNPCGPATFPPPPLTITALPTFPTSLPLCLQPMEPGNCYGFFPRYYFNVATRRCEYFIYGGCGGNQNNFQTLQECEKTCKLIQ</sequence>
<dbReference type="FunFam" id="4.10.410.10:FF:000021">
    <property type="entry name" value="Serine protease inhibitor, putative"/>
    <property type="match status" value="1"/>
</dbReference>
<feature type="domain" description="BPTI/Kunitz inhibitor" evidence="5">
    <location>
        <begin position="327"/>
        <end position="377"/>
    </location>
</feature>
<feature type="domain" description="VWFD" evidence="6">
    <location>
        <begin position="23"/>
        <end position="219"/>
    </location>
</feature>
<dbReference type="InterPro" id="IPR002223">
    <property type="entry name" value="Kunitz_BPTI"/>
</dbReference>
<accession>A0AAW0SJ65</accession>
<evidence type="ECO:0000259" key="5">
    <source>
        <dbReference type="PROSITE" id="PS50279"/>
    </source>
</evidence>
<evidence type="ECO:0000259" key="6">
    <source>
        <dbReference type="PROSITE" id="PS51233"/>
    </source>
</evidence>
<dbReference type="PANTHER" id="PTHR10083">
    <property type="entry name" value="KUNITZ-TYPE PROTEASE INHIBITOR-RELATED"/>
    <property type="match status" value="1"/>
</dbReference>
<dbReference type="Pfam" id="PF00014">
    <property type="entry name" value="Kunitz_BPTI"/>
    <property type="match status" value="1"/>
</dbReference>
<evidence type="ECO:0000313" key="9">
    <source>
        <dbReference type="Proteomes" id="UP001487740"/>
    </source>
</evidence>
<dbReference type="GO" id="GO:0004867">
    <property type="term" value="F:serine-type endopeptidase inhibitor activity"/>
    <property type="evidence" value="ECO:0007669"/>
    <property type="project" value="UniProtKB-UniRule"/>
</dbReference>
<dbReference type="SUPFAM" id="SSF57362">
    <property type="entry name" value="BPTI-like"/>
    <property type="match status" value="1"/>
</dbReference>
<dbReference type="PROSITE" id="PS51446">
    <property type="entry name" value="PACIFASTIN"/>
    <property type="match status" value="1"/>
</dbReference>
<evidence type="ECO:0000256" key="1">
    <source>
        <dbReference type="ARBA" id="ARBA00022690"/>
    </source>
</evidence>
<dbReference type="PRINTS" id="PR00759">
    <property type="entry name" value="BASICPTASE"/>
</dbReference>
<dbReference type="PROSITE" id="PS50279">
    <property type="entry name" value="BPTI_KUNITZ_2"/>
    <property type="match status" value="1"/>
</dbReference>
<dbReference type="InterPro" id="IPR001846">
    <property type="entry name" value="VWF_type-D"/>
</dbReference>
<dbReference type="InterPro" id="IPR050098">
    <property type="entry name" value="TFPI/VKTCI-like"/>
</dbReference>
<keyword evidence="2 4" id="KW-0722">Serine protease inhibitor</keyword>
<dbReference type="SMART" id="SM00131">
    <property type="entry name" value="KU"/>
    <property type="match status" value="1"/>
</dbReference>
<organism evidence="8 9">
    <name type="scientific">Scylla paramamosain</name>
    <name type="common">Mud crab</name>
    <dbReference type="NCBI Taxonomy" id="85552"/>
    <lineage>
        <taxon>Eukaryota</taxon>
        <taxon>Metazoa</taxon>
        <taxon>Ecdysozoa</taxon>
        <taxon>Arthropoda</taxon>
        <taxon>Crustacea</taxon>
        <taxon>Multicrustacea</taxon>
        <taxon>Malacostraca</taxon>
        <taxon>Eumalacostraca</taxon>
        <taxon>Eucarida</taxon>
        <taxon>Decapoda</taxon>
        <taxon>Pleocyemata</taxon>
        <taxon>Brachyura</taxon>
        <taxon>Eubrachyura</taxon>
        <taxon>Portunoidea</taxon>
        <taxon>Portunidae</taxon>
        <taxon>Portuninae</taxon>
        <taxon>Scylla</taxon>
    </lineage>
</organism>
<evidence type="ECO:0008006" key="10">
    <source>
        <dbReference type="Google" id="ProtNLM"/>
    </source>
</evidence>
<dbReference type="SUPFAM" id="SSF57603">
    <property type="entry name" value="FnI-like domain"/>
    <property type="match status" value="1"/>
</dbReference>